<sequence>EVDVEMLTEELRDLFKSPADSVRSQSSVANAGVQWRRFLWCILSMLSTSGNEVPVFGGPMMRSVVPGWIRDMLRIEIGEARGLSHEPDFVLLKLRKPEGTGQPVSGADALRDLLEADRGIVEEVVVIWAKTNFNDNIQGALLWSHISMLQTEGSDPPIRHAWVTVPTNRPDSYSPGTAPFNRASTFDGGAYWGIGRSDVFGMGSIFDIVPDWEERMPQLRDCVHHSELYKRLGLT</sequence>
<accession>A0A382RQE9</accession>
<protein>
    <submittedName>
        <fullName evidence="1">Uncharacterized protein</fullName>
    </submittedName>
</protein>
<evidence type="ECO:0000313" key="1">
    <source>
        <dbReference type="EMBL" id="SVC99909.1"/>
    </source>
</evidence>
<organism evidence="1">
    <name type="scientific">marine metagenome</name>
    <dbReference type="NCBI Taxonomy" id="408172"/>
    <lineage>
        <taxon>unclassified sequences</taxon>
        <taxon>metagenomes</taxon>
        <taxon>ecological metagenomes</taxon>
    </lineage>
</organism>
<name>A0A382RQE9_9ZZZZ</name>
<gene>
    <name evidence="1" type="ORF">METZ01_LOCUS352763</name>
</gene>
<reference evidence="1" key="1">
    <citation type="submission" date="2018-05" db="EMBL/GenBank/DDBJ databases">
        <authorList>
            <person name="Lanie J.A."/>
            <person name="Ng W.-L."/>
            <person name="Kazmierczak K.M."/>
            <person name="Andrzejewski T.M."/>
            <person name="Davidsen T.M."/>
            <person name="Wayne K.J."/>
            <person name="Tettelin H."/>
            <person name="Glass J.I."/>
            <person name="Rusch D."/>
            <person name="Podicherti R."/>
            <person name="Tsui H.-C.T."/>
            <person name="Winkler M.E."/>
        </authorList>
    </citation>
    <scope>NUCLEOTIDE SEQUENCE</scope>
</reference>
<proteinExistence type="predicted"/>
<dbReference type="AlphaFoldDB" id="A0A382RQE9"/>
<dbReference type="EMBL" id="UINC01123434">
    <property type="protein sequence ID" value="SVC99909.1"/>
    <property type="molecule type" value="Genomic_DNA"/>
</dbReference>
<feature type="non-terminal residue" evidence="1">
    <location>
        <position position="1"/>
    </location>
</feature>